<evidence type="ECO:0000259" key="5">
    <source>
        <dbReference type="Pfam" id="PF21055"/>
    </source>
</evidence>
<keyword evidence="3" id="KW-0862">Zinc</keyword>
<feature type="region of interest" description="Disordered" evidence="4">
    <location>
        <begin position="157"/>
        <end position="177"/>
    </location>
</feature>
<dbReference type="GO" id="GO:0008270">
    <property type="term" value="F:zinc ion binding"/>
    <property type="evidence" value="ECO:0007669"/>
    <property type="project" value="UniProtKB-KW"/>
</dbReference>
<dbReference type="Proteomes" id="UP001233999">
    <property type="component" value="Unassembled WGS sequence"/>
</dbReference>
<name>A0AAD7ZHT7_DIPPU</name>
<evidence type="ECO:0000256" key="4">
    <source>
        <dbReference type="SAM" id="MobiDB-lite"/>
    </source>
</evidence>
<evidence type="ECO:0000313" key="7">
    <source>
        <dbReference type="Proteomes" id="UP001233999"/>
    </source>
</evidence>
<feature type="domain" description="ZSWIM4-8 C-terminal" evidence="5">
    <location>
        <begin position="612"/>
        <end position="815"/>
    </location>
</feature>
<accession>A0AAD7ZHT7</accession>
<dbReference type="PANTHER" id="PTHR22619">
    <property type="entry name" value="ZINC FINGER SWIM DOMAIN CONTAINING PROTEIN 4, 5, 6"/>
    <property type="match status" value="1"/>
</dbReference>
<feature type="region of interest" description="Disordered" evidence="4">
    <location>
        <begin position="702"/>
        <end position="738"/>
    </location>
</feature>
<reference evidence="6" key="2">
    <citation type="submission" date="2023-05" db="EMBL/GenBank/DDBJ databases">
        <authorList>
            <person name="Fouks B."/>
        </authorList>
    </citation>
    <scope>NUCLEOTIDE SEQUENCE</scope>
    <source>
        <strain evidence="6">Stay&amp;Tobe</strain>
        <tissue evidence="6">Testes</tissue>
    </source>
</reference>
<proteinExistence type="predicted"/>
<dbReference type="AlphaFoldDB" id="A0AAD7ZHT7"/>
<dbReference type="Pfam" id="PF21055">
    <property type="entry name" value="ZSWIM4-8_C"/>
    <property type="match status" value="1"/>
</dbReference>
<gene>
    <name evidence="6" type="ORF">L9F63_023877</name>
</gene>
<organism evidence="6 7">
    <name type="scientific">Diploptera punctata</name>
    <name type="common">Pacific beetle cockroach</name>
    <dbReference type="NCBI Taxonomy" id="6984"/>
    <lineage>
        <taxon>Eukaryota</taxon>
        <taxon>Metazoa</taxon>
        <taxon>Ecdysozoa</taxon>
        <taxon>Arthropoda</taxon>
        <taxon>Hexapoda</taxon>
        <taxon>Insecta</taxon>
        <taxon>Pterygota</taxon>
        <taxon>Neoptera</taxon>
        <taxon>Polyneoptera</taxon>
        <taxon>Dictyoptera</taxon>
        <taxon>Blattodea</taxon>
        <taxon>Blaberoidea</taxon>
        <taxon>Blaberidae</taxon>
        <taxon>Diplopterinae</taxon>
        <taxon>Diploptera</taxon>
    </lineage>
</organism>
<feature type="compositionally biased region" description="Polar residues" evidence="4">
    <location>
        <begin position="162"/>
        <end position="177"/>
    </location>
</feature>
<dbReference type="GO" id="GO:0031462">
    <property type="term" value="C:Cul2-RING ubiquitin ligase complex"/>
    <property type="evidence" value="ECO:0007669"/>
    <property type="project" value="TreeGrafter"/>
</dbReference>
<evidence type="ECO:0000256" key="2">
    <source>
        <dbReference type="ARBA" id="ARBA00022771"/>
    </source>
</evidence>
<feature type="region of interest" description="Disordered" evidence="4">
    <location>
        <begin position="34"/>
        <end position="70"/>
    </location>
</feature>
<feature type="compositionally biased region" description="Basic residues" evidence="4">
    <location>
        <begin position="717"/>
        <end position="728"/>
    </location>
</feature>
<keyword evidence="7" id="KW-1185">Reference proteome</keyword>
<keyword evidence="1" id="KW-0479">Metal-binding</keyword>
<evidence type="ECO:0000256" key="3">
    <source>
        <dbReference type="ARBA" id="ARBA00022833"/>
    </source>
</evidence>
<reference evidence="6" key="1">
    <citation type="journal article" date="2023" name="IScience">
        <title>Live-bearing cockroach genome reveals convergent evolutionary mechanisms linked to viviparity in insects and beyond.</title>
        <authorList>
            <person name="Fouks B."/>
            <person name="Harrison M.C."/>
            <person name="Mikhailova A.A."/>
            <person name="Marchal E."/>
            <person name="English S."/>
            <person name="Carruthers M."/>
            <person name="Jennings E.C."/>
            <person name="Chiamaka E.L."/>
            <person name="Frigard R.A."/>
            <person name="Pippel M."/>
            <person name="Attardo G.M."/>
            <person name="Benoit J.B."/>
            <person name="Bornberg-Bauer E."/>
            <person name="Tobe S.S."/>
        </authorList>
    </citation>
    <scope>NUCLEOTIDE SEQUENCE</scope>
    <source>
        <strain evidence="6">Stay&amp;Tobe</strain>
    </source>
</reference>
<sequence>MEFVHPNLPPGSNAVVYLSRYRAVVCDELIPELEDSQSERNPGIHGLDSSDSSSDEDGGGAYRAIENNTSSGRSEHVLDNLHLKHILSSDTYCSHVPDSSLTVGSFNSQGQPLWHVHGEPIFTRVDALRSHGHQGAALRLAVAVVRTMKQQQLVAQRRWHESQQQQHRNGASSSTANLATPCTSRCTSAATSTPVVPNSCTGWGDGWVGHPLDPVGCLFDTLADASLIPDDQTPRTPSYFDPVGVEDTSASIPPRYHHVPVIGSRDRSETYLTLAVEVALIGLGQQRIMPAGLYAQEKSCKQEDKLIAKLQEIELDNSLVAVLRRQAIVLLEGGPSSGLGLGIHPESIPMHTFARFLFLSLLNYYPDLAYEVGLRAMRLPILEEHEDADDPVNGNVSSLVLSRYPRWFTLGHIETQQCTLASTMLSAAKGEVLRLRTVLESAQRHIHSSSHLFKLAQDAFRFATPENGPRHPTLLSVAFELGLQVMRMTLSSLNWRRREMVRWLVTCATEVGVEALVSIMQNWYQLFTPTEATGPVATTIMSHSTIMRLNLTFAQQEELSGCARNLALQCATKDPPNCALNALTLCENEALAFETAYQIVIDAASHIMTSSQLFTIARYMEHRGYPTRAYKLAMLAMKNVHLAYNQDTHPAINDIHWACALSHSLGKSELTNMIPLLVKNVQCATVLSDILRRCSMTAPGISCPHPPGGATPADGAKHHHHHHHHRSSSRGSCGGGVKPLSYDRPPLRQLLEAAVAAYVNTTHSRLTHISPRHYGDFIDFLGKARDTFILAHDGHAQFTQLVENMKVAYKGKKKLMFLVKERFG</sequence>
<evidence type="ECO:0000313" key="6">
    <source>
        <dbReference type="EMBL" id="KAJ9580944.1"/>
    </source>
</evidence>
<evidence type="ECO:0000256" key="1">
    <source>
        <dbReference type="ARBA" id="ARBA00022723"/>
    </source>
</evidence>
<keyword evidence="2" id="KW-0863">Zinc-finger</keyword>
<dbReference type="InterPro" id="IPR048370">
    <property type="entry name" value="ZSWIM4-8_C"/>
</dbReference>
<comment type="caution">
    <text evidence="6">The sequence shown here is derived from an EMBL/GenBank/DDBJ whole genome shotgun (WGS) entry which is preliminary data.</text>
</comment>
<dbReference type="PANTHER" id="PTHR22619:SF0">
    <property type="entry name" value="ZINC FINGER SWIM DOMAIN-CONTAINING PROTEIN 6-LIKE PROTEIN"/>
    <property type="match status" value="1"/>
</dbReference>
<dbReference type="EMBL" id="JASPKZ010008084">
    <property type="protein sequence ID" value="KAJ9580944.1"/>
    <property type="molecule type" value="Genomic_DNA"/>
</dbReference>
<protein>
    <recommendedName>
        <fullName evidence="5">ZSWIM4-8 C-terminal domain-containing protein</fullName>
    </recommendedName>
</protein>